<name>A0A371JML6_9FLAO</name>
<gene>
    <name evidence="1" type="ORF">DX873_15375</name>
</gene>
<organism evidence="1 2">
    <name type="scientific">Flagellimonas nanhaiensis</name>
    <dbReference type="NCBI Taxonomy" id="2292706"/>
    <lineage>
        <taxon>Bacteria</taxon>
        <taxon>Pseudomonadati</taxon>
        <taxon>Bacteroidota</taxon>
        <taxon>Flavobacteriia</taxon>
        <taxon>Flavobacteriales</taxon>
        <taxon>Flavobacteriaceae</taxon>
        <taxon>Flagellimonas</taxon>
    </lineage>
</organism>
<dbReference type="OrthoDB" id="1492088at2"/>
<evidence type="ECO:0000313" key="1">
    <source>
        <dbReference type="EMBL" id="RDY58383.1"/>
    </source>
</evidence>
<dbReference type="Proteomes" id="UP000261828">
    <property type="component" value="Unassembled WGS sequence"/>
</dbReference>
<accession>A0A371JML6</accession>
<comment type="caution">
    <text evidence="1">The sequence shown here is derived from an EMBL/GenBank/DDBJ whole genome shotgun (WGS) entry which is preliminary data.</text>
</comment>
<dbReference type="RefSeq" id="WP_116185385.1">
    <property type="nucleotide sequence ID" value="NZ_QTJX01000004.1"/>
</dbReference>
<protein>
    <submittedName>
        <fullName evidence="1">Uncharacterized protein</fullName>
    </submittedName>
</protein>
<evidence type="ECO:0000313" key="2">
    <source>
        <dbReference type="Proteomes" id="UP000261828"/>
    </source>
</evidence>
<reference evidence="1 2" key="1">
    <citation type="submission" date="2018-08" db="EMBL/GenBank/DDBJ databases">
        <title>Muricauda nanhaiensis sp. nov., isolated from seawater of the South China Sea.</title>
        <authorList>
            <person name="Dang Y."/>
        </authorList>
    </citation>
    <scope>NUCLEOTIDE SEQUENCE [LARGE SCALE GENOMIC DNA]</scope>
    <source>
        <strain evidence="1 2">SM1704</strain>
    </source>
</reference>
<proteinExistence type="predicted"/>
<keyword evidence="2" id="KW-1185">Reference proteome</keyword>
<dbReference type="AlphaFoldDB" id="A0A371JML6"/>
<dbReference type="EMBL" id="QTJX01000004">
    <property type="protein sequence ID" value="RDY58383.1"/>
    <property type="molecule type" value="Genomic_DNA"/>
</dbReference>
<sequence length="307" mass="36055">MLLKIEAEVSGAIIIESGINTFQNPFTIEVRCDSENGKHYIGLTKRVKDYHMFLPKLEVSGKKVKSAVFFEENFLEESVQILRHLEAFGSMDLSIERIQWESCSIEWIPESEKEAGELHIREYKQEFSYSSKQTILTEEWIRDTLIFRKQLQHLVVPFTFFRIGVNLFHKFQYQESFLNFYMMLEGCYGSGQFKNERMKREFSKSNGLTQAINKVIKKLSNTKDKHYEWLLEVCKKYHKEADISGVIHIMVEIRGNLSHFSLEGPQKFRNPFNQRDFESLAYISMSICAFAAIDMRLQPFRMNNSSS</sequence>